<comment type="caution">
    <text evidence="2">The sequence shown here is derived from an EMBL/GenBank/DDBJ whole genome shotgun (WGS) entry which is preliminary data.</text>
</comment>
<organism evidence="2 3">
    <name type="scientific">Plasticicumulans lactativorans</name>
    <dbReference type="NCBI Taxonomy" id="1133106"/>
    <lineage>
        <taxon>Bacteria</taxon>
        <taxon>Pseudomonadati</taxon>
        <taxon>Pseudomonadota</taxon>
        <taxon>Gammaproteobacteria</taxon>
        <taxon>Candidatus Competibacteraceae</taxon>
        <taxon>Plasticicumulans</taxon>
    </lineage>
</organism>
<feature type="transmembrane region" description="Helical" evidence="1">
    <location>
        <begin position="6"/>
        <end position="28"/>
    </location>
</feature>
<evidence type="ECO:0000313" key="2">
    <source>
        <dbReference type="EMBL" id="TCO83628.1"/>
    </source>
</evidence>
<name>A0A4R2L9Y2_9GAMM</name>
<keyword evidence="3" id="KW-1185">Reference proteome</keyword>
<keyword evidence="1" id="KW-1133">Transmembrane helix</keyword>
<dbReference type="Proteomes" id="UP000295765">
    <property type="component" value="Unassembled WGS sequence"/>
</dbReference>
<dbReference type="AlphaFoldDB" id="A0A4R2L9Y2"/>
<proteinExistence type="predicted"/>
<dbReference type="RefSeq" id="WP_132537906.1">
    <property type="nucleotide sequence ID" value="NZ_SLWY01000001.1"/>
</dbReference>
<evidence type="ECO:0000256" key="1">
    <source>
        <dbReference type="SAM" id="Phobius"/>
    </source>
</evidence>
<keyword evidence="1" id="KW-0812">Transmembrane</keyword>
<evidence type="ECO:0000313" key="3">
    <source>
        <dbReference type="Proteomes" id="UP000295765"/>
    </source>
</evidence>
<sequence length="72" mass="7676">MNPQTAWLASVPWLPWVLLVAGVLNLAFAWRLKRLLARHPDAATGVLRAVPALTLICAGVALAVGVGLLLLR</sequence>
<reference evidence="2 3" key="1">
    <citation type="submission" date="2019-03" db="EMBL/GenBank/DDBJ databases">
        <title>Genomic Encyclopedia of Type Strains, Phase IV (KMG-IV): sequencing the most valuable type-strain genomes for metagenomic binning, comparative biology and taxonomic classification.</title>
        <authorList>
            <person name="Goeker M."/>
        </authorList>
    </citation>
    <scope>NUCLEOTIDE SEQUENCE [LARGE SCALE GENOMIC DNA]</scope>
    <source>
        <strain evidence="2 3">DSM 25287</strain>
    </source>
</reference>
<gene>
    <name evidence="2" type="ORF">EV699_10112</name>
</gene>
<accession>A0A4R2L9Y2</accession>
<dbReference type="EMBL" id="SLWY01000001">
    <property type="protein sequence ID" value="TCO83628.1"/>
    <property type="molecule type" value="Genomic_DNA"/>
</dbReference>
<feature type="transmembrane region" description="Helical" evidence="1">
    <location>
        <begin position="49"/>
        <end position="71"/>
    </location>
</feature>
<protein>
    <submittedName>
        <fullName evidence="2">Uncharacterized protein</fullName>
    </submittedName>
</protein>
<keyword evidence="1" id="KW-0472">Membrane</keyword>